<feature type="chain" id="PRO_5046566234" description="Ketol-acid reductoisomerase" evidence="1">
    <location>
        <begin position="19"/>
        <end position="257"/>
    </location>
</feature>
<keyword evidence="1" id="KW-0732">Signal</keyword>
<name>A0ABY8NAW8_9GAMM</name>
<organism evidence="2 3">
    <name type="scientific">Microbulbifer bruguierae</name>
    <dbReference type="NCBI Taxonomy" id="3029061"/>
    <lineage>
        <taxon>Bacteria</taxon>
        <taxon>Pseudomonadati</taxon>
        <taxon>Pseudomonadota</taxon>
        <taxon>Gammaproteobacteria</taxon>
        <taxon>Cellvibrionales</taxon>
        <taxon>Microbulbiferaceae</taxon>
        <taxon>Microbulbifer</taxon>
    </lineage>
</organism>
<reference evidence="2 3" key="1">
    <citation type="submission" date="2023-02" db="EMBL/GenBank/DDBJ databases">
        <title>Description and genomic characterization of Microbulbifer bruguierae sp. nov., isolated from the sediment of mangrove plant Bruguiera sexangula.</title>
        <authorList>
            <person name="Long M."/>
        </authorList>
    </citation>
    <scope>NUCLEOTIDE SEQUENCE [LARGE SCALE GENOMIC DNA]</scope>
    <source>
        <strain evidence="2 3">H12</strain>
    </source>
</reference>
<evidence type="ECO:0000256" key="1">
    <source>
        <dbReference type="SAM" id="SignalP"/>
    </source>
</evidence>
<keyword evidence="3" id="KW-1185">Reference proteome</keyword>
<dbReference type="SUPFAM" id="SSF53187">
    <property type="entry name" value="Zn-dependent exopeptidases"/>
    <property type="match status" value="1"/>
</dbReference>
<dbReference type="PROSITE" id="PS51257">
    <property type="entry name" value="PROKAR_LIPOPROTEIN"/>
    <property type="match status" value="1"/>
</dbReference>
<sequence length="257" mass="28186">MKTLIITSLVIFFCGCVAQSTIPTFPDPELKRAQVTPGTVYRAIEIENALNAKNGELLEAGAPWFEVIPGRIPVVITAPHATRPLRDGNRRFSDGGGTAALALAVAELTGAHVIYTTAEGPSDPNYYDDNGFKRALKQLVDEVEPKLVLDIHGSHPFRPYDVDLGTMGGTSLLGQENMQRQLVESLRHEGILNISDNFFAATKNQTITKFVAAYETPAIQFEVNTTYLSPAKGDIEAQRFSQLLQALVRFVDIVQRD</sequence>
<evidence type="ECO:0000313" key="2">
    <source>
        <dbReference type="EMBL" id="WGL15549.1"/>
    </source>
</evidence>
<protein>
    <recommendedName>
        <fullName evidence="4">Ketol-acid reductoisomerase</fullName>
    </recommendedName>
</protein>
<evidence type="ECO:0008006" key="4">
    <source>
        <dbReference type="Google" id="ProtNLM"/>
    </source>
</evidence>
<dbReference type="EMBL" id="CP118605">
    <property type="protein sequence ID" value="WGL15549.1"/>
    <property type="molecule type" value="Genomic_DNA"/>
</dbReference>
<accession>A0ABY8NAW8</accession>
<gene>
    <name evidence="2" type="ORF">PVT68_12290</name>
</gene>
<evidence type="ECO:0000313" key="3">
    <source>
        <dbReference type="Proteomes" id="UP001236500"/>
    </source>
</evidence>
<dbReference type="RefSeq" id="WP_280318461.1">
    <property type="nucleotide sequence ID" value="NZ_CP118605.1"/>
</dbReference>
<dbReference type="Proteomes" id="UP001236500">
    <property type="component" value="Chromosome"/>
</dbReference>
<dbReference type="Gene3D" id="3.40.630.40">
    <property type="entry name" value="Zn-dependent exopeptidases"/>
    <property type="match status" value="1"/>
</dbReference>
<proteinExistence type="predicted"/>
<feature type="signal peptide" evidence="1">
    <location>
        <begin position="1"/>
        <end position="18"/>
    </location>
</feature>